<evidence type="ECO:0000313" key="2">
    <source>
        <dbReference type="Proteomes" id="UP000185936"/>
    </source>
</evidence>
<name>A0A1N7GLF0_9EURY</name>
<organism evidence="1 2">
    <name type="scientific">Natronorubrum thiooxidans</name>
    <dbReference type="NCBI Taxonomy" id="308853"/>
    <lineage>
        <taxon>Archaea</taxon>
        <taxon>Methanobacteriati</taxon>
        <taxon>Methanobacteriota</taxon>
        <taxon>Stenosarchaea group</taxon>
        <taxon>Halobacteria</taxon>
        <taxon>Halobacteriales</taxon>
        <taxon>Natrialbaceae</taxon>
        <taxon>Natronorubrum</taxon>
    </lineage>
</organism>
<gene>
    <name evidence="1" type="ORF">SAMN05421752_11331</name>
</gene>
<dbReference type="STRING" id="308853.SAMN05421752_11331"/>
<accession>A0A1N7GLF0</accession>
<dbReference type="RefSeq" id="WP_328586629.1">
    <property type="nucleotide sequence ID" value="NZ_FTNR01000013.1"/>
</dbReference>
<reference evidence="2" key="1">
    <citation type="submission" date="2017-01" db="EMBL/GenBank/DDBJ databases">
        <authorList>
            <person name="Varghese N."/>
            <person name="Submissions S."/>
        </authorList>
    </citation>
    <scope>NUCLEOTIDE SEQUENCE [LARGE SCALE GENOMIC DNA]</scope>
    <source>
        <strain evidence="2">type strain: HArc-</strain>
    </source>
</reference>
<dbReference type="AlphaFoldDB" id="A0A1N7GLF0"/>
<keyword evidence="2" id="KW-1185">Reference proteome</keyword>
<dbReference type="EMBL" id="FTNR01000013">
    <property type="protein sequence ID" value="SIS13336.1"/>
    <property type="molecule type" value="Genomic_DNA"/>
</dbReference>
<dbReference type="Proteomes" id="UP000185936">
    <property type="component" value="Unassembled WGS sequence"/>
</dbReference>
<sequence>MTTACSVVGTTPAVRVAPGRQADGSEAVLEAAQEMTETIQVVEVGPTGIDALAPLVMATVDDWTAFVPQSTPDTVRDVVESVHNGEQPTAASRIVTHAEGRATLPVPDAGPLAVGDRRVLAACGWVVPTSEEDYVARGDMLVRE</sequence>
<protein>
    <submittedName>
        <fullName evidence="1">NADH-quinone oxidoreductase subunit F</fullName>
    </submittedName>
</protein>
<evidence type="ECO:0000313" key="1">
    <source>
        <dbReference type="EMBL" id="SIS13336.1"/>
    </source>
</evidence>
<proteinExistence type="predicted"/>